<comment type="caution">
    <text evidence="1">The sequence shown here is derived from an EMBL/GenBank/DDBJ whole genome shotgun (WGS) entry which is preliminary data.</text>
</comment>
<evidence type="ECO:0000313" key="2">
    <source>
        <dbReference type="Proteomes" id="UP001268089"/>
    </source>
</evidence>
<accession>A0ABU1ZR42</accession>
<protein>
    <submittedName>
        <fullName evidence="1">Uncharacterized protein</fullName>
    </submittedName>
</protein>
<dbReference type="EMBL" id="JAVDXO010000008">
    <property type="protein sequence ID" value="MDR7308019.1"/>
    <property type="molecule type" value="Genomic_DNA"/>
</dbReference>
<dbReference type="RefSeq" id="WP_310344765.1">
    <property type="nucleotide sequence ID" value="NZ_JAVDXO010000008.1"/>
</dbReference>
<name>A0ABU1ZR42_9BURK</name>
<sequence>MTTPARLQWEALNTGLAQLRSGALGAHGLSDLARSQHALLDALGPRYREVLLQLMDRLESSALFSEESCSFSQQGLLDNLQIWLEKASAQLGTVRQNA</sequence>
<organism evidence="1 2">
    <name type="scientific">Rhodoferax saidenbachensis</name>
    <dbReference type="NCBI Taxonomy" id="1484693"/>
    <lineage>
        <taxon>Bacteria</taxon>
        <taxon>Pseudomonadati</taxon>
        <taxon>Pseudomonadota</taxon>
        <taxon>Betaproteobacteria</taxon>
        <taxon>Burkholderiales</taxon>
        <taxon>Comamonadaceae</taxon>
        <taxon>Rhodoferax</taxon>
    </lineage>
</organism>
<proteinExistence type="predicted"/>
<dbReference type="Proteomes" id="UP001268089">
    <property type="component" value="Unassembled WGS sequence"/>
</dbReference>
<reference evidence="1 2" key="1">
    <citation type="submission" date="2023-07" db="EMBL/GenBank/DDBJ databases">
        <title>Sorghum-associated microbial communities from plants grown in Nebraska, USA.</title>
        <authorList>
            <person name="Schachtman D."/>
        </authorList>
    </citation>
    <scope>NUCLEOTIDE SEQUENCE [LARGE SCALE GENOMIC DNA]</scope>
    <source>
        <strain evidence="1 2">BE308</strain>
    </source>
</reference>
<keyword evidence="2" id="KW-1185">Reference proteome</keyword>
<gene>
    <name evidence="1" type="ORF">J2X15_003324</name>
</gene>
<evidence type="ECO:0000313" key="1">
    <source>
        <dbReference type="EMBL" id="MDR7308019.1"/>
    </source>
</evidence>